<dbReference type="InterPro" id="IPR003766">
    <property type="entry name" value="Uronate_isomerase"/>
</dbReference>
<evidence type="ECO:0000313" key="8">
    <source>
        <dbReference type="EMBL" id="MBJ6368633.1"/>
    </source>
</evidence>
<dbReference type="HAMAP" id="MF_00675">
    <property type="entry name" value="UxaC"/>
    <property type="match status" value="1"/>
</dbReference>
<evidence type="ECO:0000256" key="1">
    <source>
        <dbReference type="ARBA" id="ARBA00001165"/>
    </source>
</evidence>
<evidence type="ECO:0000256" key="2">
    <source>
        <dbReference type="ARBA" id="ARBA00004892"/>
    </source>
</evidence>
<dbReference type="EMBL" id="JAELVQ010000013">
    <property type="protein sequence ID" value="MBJ6368633.1"/>
    <property type="molecule type" value="Genomic_DNA"/>
</dbReference>
<dbReference type="GO" id="GO:0042840">
    <property type="term" value="P:D-glucuronate catabolic process"/>
    <property type="evidence" value="ECO:0007669"/>
    <property type="project" value="TreeGrafter"/>
</dbReference>
<accession>A0A8J7J4X6</accession>
<dbReference type="UniPathway" id="UPA00246"/>
<dbReference type="GO" id="GO:0019698">
    <property type="term" value="P:D-galacturonate catabolic process"/>
    <property type="evidence" value="ECO:0007669"/>
    <property type="project" value="TreeGrafter"/>
</dbReference>
<dbReference type="Gene3D" id="3.20.20.140">
    <property type="entry name" value="Metal-dependent hydrolases"/>
    <property type="match status" value="1"/>
</dbReference>
<sequence length="468" mass="54698">MKNPIVHENFLLQTKTAQNLYHEYASKMPVIDYHCHIEAQEIAENRIFENLTQIWLEGDHYKWRAMRANGISEEYITGKATDWEKFQKWAETVPYTMRNPLYHWTHLELKKPFGIDDILNKNTAEGIYNTASQKLSSGELSVENILKSFNVQKVCTTNDPIDSLKWHQHIVQSKMELQVSMAWRPDKAMDVREPKEFNSYIERLEEISSNSISSYPDYLEALKSRHNYFHERGCRLADHGLEFPFPIEAYTEKELSTIFLKIRLGKELTSEDQKKFMSALLYEFAIWNYEKGWVQQYHIGAFRDVNKRGVSNVGQGCGYDSISDFPYAVSMGEFFNRLEEKEKLTKTIVYNLNPKDNEMVATMMGNFQDGSVPGKMQYGAGWWFLDQKDGIEKHINTLSNQGLLSRFVGMLTDSRSFLSYSRHDYFRRILCNIIGNDVKNGELPNDIEFLGRMVQDISYNNANEYFDF</sequence>
<protein>
    <recommendedName>
        <fullName evidence="5 7">Uronate isomerase</fullName>
        <ecNumber evidence="4 7">5.3.1.12</ecNumber>
    </recommendedName>
    <alternativeName>
        <fullName evidence="7">Glucuronate isomerase</fullName>
    </alternativeName>
    <alternativeName>
        <fullName evidence="7">Uronic isomerase</fullName>
    </alternativeName>
</protein>
<dbReference type="NCBIfam" id="NF002794">
    <property type="entry name" value="PRK02925.1"/>
    <property type="match status" value="1"/>
</dbReference>
<comment type="caution">
    <text evidence="8">The sequence shown here is derived from an EMBL/GenBank/DDBJ whole genome shotgun (WGS) entry which is preliminary data.</text>
</comment>
<reference evidence="8" key="1">
    <citation type="submission" date="2020-12" db="EMBL/GenBank/DDBJ databases">
        <title>Snuella sp. nov., isolated from sediment in Incheon.</title>
        <authorList>
            <person name="Kim W."/>
        </authorList>
    </citation>
    <scope>NUCLEOTIDE SEQUENCE</scope>
    <source>
        <strain evidence="8">CAU 1569</strain>
    </source>
</reference>
<dbReference type="PANTHER" id="PTHR30068">
    <property type="entry name" value="URONATE ISOMERASE"/>
    <property type="match status" value="1"/>
</dbReference>
<dbReference type="GO" id="GO:0008880">
    <property type="term" value="F:glucuronate isomerase activity"/>
    <property type="evidence" value="ECO:0007669"/>
    <property type="project" value="UniProtKB-UniRule"/>
</dbReference>
<dbReference type="AlphaFoldDB" id="A0A8J7J4X6"/>
<organism evidence="8 9">
    <name type="scientific">Snuella sedimenti</name>
    <dbReference type="NCBI Taxonomy" id="2798802"/>
    <lineage>
        <taxon>Bacteria</taxon>
        <taxon>Pseudomonadati</taxon>
        <taxon>Bacteroidota</taxon>
        <taxon>Flavobacteriia</taxon>
        <taxon>Flavobacteriales</taxon>
        <taxon>Flavobacteriaceae</taxon>
        <taxon>Snuella</taxon>
    </lineage>
</organism>
<proteinExistence type="inferred from homology"/>
<evidence type="ECO:0000256" key="4">
    <source>
        <dbReference type="ARBA" id="ARBA00012546"/>
    </source>
</evidence>
<evidence type="ECO:0000256" key="7">
    <source>
        <dbReference type="HAMAP-Rule" id="MF_00675"/>
    </source>
</evidence>
<keyword evidence="6 7" id="KW-0413">Isomerase</keyword>
<gene>
    <name evidence="7 8" type="primary">uxaC</name>
    <name evidence="8" type="ORF">JF259_11085</name>
</gene>
<dbReference type="Gene3D" id="1.10.2020.10">
    <property type="entry name" value="uronate isomerase, domain 2, chain A"/>
    <property type="match status" value="1"/>
</dbReference>
<comment type="similarity">
    <text evidence="3 7">Belongs to the metallo-dependent hydrolases superfamily. Uronate isomerase family.</text>
</comment>
<dbReference type="EC" id="5.3.1.12" evidence="4 7"/>
<evidence type="ECO:0000256" key="6">
    <source>
        <dbReference type="ARBA" id="ARBA00023235"/>
    </source>
</evidence>
<comment type="catalytic activity">
    <reaction evidence="7">
        <text>aldehydo-D-galacturonate = keto-D-tagaturonate</text>
        <dbReference type="Rhea" id="RHEA:27702"/>
        <dbReference type="ChEBI" id="CHEBI:12952"/>
        <dbReference type="ChEBI" id="CHEBI:17886"/>
    </reaction>
</comment>
<comment type="pathway">
    <text evidence="2 7">Carbohydrate metabolism; pentose and glucuronate interconversion.</text>
</comment>
<dbReference type="SUPFAM" id="SSF51556">
    <property type="entry name" value="Metallo-dependent hydrolases"/>
    <property type="match status" value="1"/>
</dbReference>
<comment type="catalytic activity">
    <reaction evidence="1 7">
        <text>D-glucuronate = D-fructuronate</text>
        <dbReference type="Rhea" id="RHEA:13049"/>
        <dbReference type="ChEBI" id="CHEBI:58720"/>
        <dbReference type="ChEBI" id="CHEBI:59863"/>
        <dbReference type="EC" id="5.3.1.12"/>
    </reaction>
</comment>
<evidence type="ECO:0000313" key="9">
    <source>
        <dbReference type="Proteomes" id="UP000610931"/>
    </source>
</evidence>
<name>A0A8J7J4X6_9FLAO</name>
<keyword evidence="9" id="KW-1185">Reference proteome</keyword>
<evidence type="ECO:0000256" key="5">
    <source>
        <dbReference type="ARBA" id="ARBA00020555"/>
    </source>
</evidence>
<dbReference type="RefSeq" id="WP_199115395.1">
    <property type="nucleotide sequence ID" value="NZ_JAELVQ010000013.1"/>
</dbReference>
<evidence type="ECO:0000256" key="3">
    <source>
        <dbReference type="ARBA" id="ARBA00008397"/>
    </source>
</evidence>
<dbReference type="InterPro" id="IPR032466">
    <property type="entry name" value="Metal_Hydrolase"/>
</dbReference>
<dbReference type="Pfam" id="PF02614">
    <property type="entry name" value="UxaC"/>
    <property type="match status" value="1"/>
</dbReference>
<dbReference type="PANTHER" id="PTHR30068:SF4">
    <property type="entry name" value="URONATE ISOMERASE"/>
    <property type="match status" value="1"/>
</dbReference>
<dbReference type="Proteomes" id="UP000610931">
    <property type="component" value="Unassembled WGS sequence"/>
</dbReference>